<organism evidence="1 2">
    <name type="scientific">Auriscalpium vulgare</name>
    <dbReference type="NCBI Taxonomy" id="40419"/>
    <lineage>
        <taxon>Eukaryota</taxon>
        <taxon>Fungi</taxon>
        <taxon>Dikarya</taxon>
        <taxon>Basidiomycota</taxon>
        <taxon>Agaricomycotina</taxon>
        <taxon>Agaricomycetes</taxon>
        <taxon>Russulales</taxon>
        <taxon>Auriscalpiaceae</taxon>
        <taxon>Auriscalpium</taxon>
    </lineage>
</organism>
<sequence length="724" mass="80043">MHNYRQHLMQAVPDASALQGSPSSGRMAEPPPEQDVPTVVPDATTLPGPPSIGLTDILTVEEVPAPLPDATPLPNPASSRRTKPPPVQDVPIAVPAATVLPGPPTSGRTEPPPVRVGPTFVPDATSLPGPPNGRQTETLSKRDVRTAVPDASALQGSPSSGRMAEPPPVQDVPTPAALDETTLPGPPNIRLADFPPVREVPTTVPDVTGLPGPPSGRQTERRTLEELTEVPHATVPQSIANVASLGTRLESAAQAFESGTRQDEDGLNDSVSPELSPKISPVQDTQSLDPVLSSWRTLIDRLSKAIDRVEELTCDLPHNQHPTLVRELRSTLQKHKDRYKDFVQLSKEYADRYLEGLSDEIRSQGEWLDLLERRLDHAKTIRREAVVLKEEFEEDVCHELKSVCGLSAPVKHHLRDEGLYLKELKDLIDNIKACYIELDKFWLDEVRHVLQALKDHRIERGEVDRWRNIGDAMQSAFEPEPPPALSAPMADIVPQPELRVTQRRVPQRRRDIPEIVSALIPTLHATTEQLRSARKFKRTCSTLKPKDIKRLGQAYTNLERHKSRCVKFLQRSLDYVQDVVNISHFRPSVVCETATSDLHVRAMALTAAGPIVGGIDVLSFVSGTIAKHVKEALQKVQDRLREGERIWESIVRGNGHIFAMLLMNGAEGSGTTSSKRWRSFKARFLSTVSKSGDEGIKGWGIQHKRVIGQLWKEIEVLDRFALSV</sequence>
<keyword evidence="2" id="KW-1185">Reference proteome</keyword>
<evidence type="ECO:0000313" key="2">
    <source>
        <dbReference type="Proteomes" id="UP000814033"/>
    </source>
</evidence>
<name>A0ACB8REI0_9AGAM</name>
<dbReference type="Proteomes" id="UP000814033">
    <property type="component" value="Unassembled WGS sequence"/>
</dbReference>
<protein>
    <submittedName>
        <fullName evidence="1">Uncharacterized protein</fullName>
    </submittedName>
</protein>
<comment type="caution">
    <text evidence="1">The sequence shown here is derived from an EMBL/GenBank/DDBJ whole genome shotgun (WGS) entry which is preliminary data.</text>
</comment>
<evidence type="ECO:0000313" key="1">
    <source>
        <dbReference type="EMBL" id="KAI0042302.1"/>
    </source>
</evidence>
<reference evidence="1" key="2">
    <citation type="journal article" date="2022" name="New Phytol.">
        <title>Evolutionary transition to the ectomycorrhizal habit in the genomes of a hyperdiverse lineage of mushroom-forming fungi.</title>
        <authorList>
            <person name="Looney B."/>
            <person name="Miyauchi S."/>
            <person name="Morin E."/>
            <person name="Drula E."/>
            <person name="Courty P.E."/>
            <person name="Kohler A."/>
            <person name="Kuo A."/>
            <person name="LaButti K."/>
            <person name="Pangilinan J."/>
            <person name="Lipzen A."/>
            <person name="Riley R."/>
            <person name="Andreopoulos W."/>
            <person name="He G."/>
            <person name="Johnson J."/>
            <person name="Nolan M."/>
            <person name="Tritt A."/>
            <person name="Barry K.W."/>
            <person name="Grigoriev I.V."/>
            <person name="Nagy L.G."/>
            <person name="Hibbett D."/>
            <person name="Henrissat B."/>
            <person name="Matheny P.B."/>
            <person name="Labbe J."/>
            <person name="Martin F.M."/>
        </authorList>
    </citation>
    <scope>NUCLEOTIDE SEQUENCE</scope>
    <source>
        <strain evidence="1">FP105234-sp</strain>
    </source>
</reference>
<reference evidence="1" key="1">
    <citation type="submission" date="2021-02" db="EMBL/GenBank/DDBJ databases">
        <authorList>
            <consortium name="DOE Joint Genome Institute"/>
            <person name="Ahrendt S."/>
            <person name="Looney B.P."/>
            <person name="Miyauchi S."/>
            <person name="Morin E."/>
            <person name="Drula E."/>
            <person name="Courty P.E."/>
            <person name="Chicoki N."/>
            <person name="Fauchery L."/>
            <person name="Kohler A."/>
            <person name="Kuo A."/>
            <person name="Labutti K."/>
            <person name="Pangilinan J."/>
            <person name="Lipzen A."/>
            <person name="Riley R."/>
            <person name="Andreopoulos W."/>
            <person name="He G."/>
            <person name="Johnson J."/>
            <person name="Barry K.W."/>
            <person name="Grigoriev I.V."/>
            <person name="Nagy L."/>
            <person name="Hibbett D."/>
            <person name="Henrissat B."/>
            <person name="Matheny P.B."/>
            <person name="Labbe J."/>
            <person name="Martin F."/>
        </authorList>
    </citation>
    <scope>NUCLEOTIDE SEQUENCE</scope>
    <source>
        <strain evidence="1">FP105234-sp</strain>
    </source>
</reference>
<accession>A0ACB8REI0</accession>
<dbReference type="EMBL" id="MU276073">
    <property type="protein sequence ID" value="KAI0042302.1"/>
    <property type="molecule type" value="Genomic_DNA"/>
</dbReference>
<gene>
    <name evidence="1" type="ORF">FA95DRAFT_1575825</name>
</gene>
<proteinExistence type="predicted"/>